<feature type="compositionally biased region" description="Low complexity" evidence="1">
    <location>
        <begin position="25"/>
        <end position="44"/>
    </location>
</feature>
<evidence type="ECO:0000256" key="2">
    <source>
        <dbReference type="SAM" id="SignalP"/>
    </source>
</evidence>
<dbReference type="Proteomes" id="UP000053831">
    <property type="component" value="Unassembled WGS sequence"/>
</dbReference>
<evidence type="ECO:0000313" key="4">
    <source>
        <dbReference type="Proteomes" id="UP000053831"/>
    </source>
</evidence>
<dbReference type="Gene3D" id="3.20.20.190">
    <property type="entry name" value="Phosphatidylinositol (PI) phosphodiesterase"/>
    <property type="match status" value="1"/>
</dbReference>
<dbReference type="PANTHER" id="PTHR13593">
    <property type="match status" value="1"/>
</dbReference>
<keyword evidence="4" id="KW-1185">Reference proteome</keyword>
<dbReference type="PANTHER" id="PTHR13593:SF80">
    <property type="entry name" value="PLC-LIKE PHOSPHODIESTERASE"/>
    <property type="match status" value="1"/>
</dbReference>
<dbReference type="AlphaFoldDB" id="A0A0N0RSV7"/>
<dbReference type="SUPFAM" id="SSF51695">
    <property type="entry name" value="PLC-like phosphodiesterases"/>
    <property type="match status" value="1"/>
</dbReference>
<evidence type="ECO:0000256" key="1">
    <source>
        <dbReference type="SAM" id="MobiDB-lite"/>
    </source>
</evidence>
<dbReference type="OrthoDB" id="7984201at2759"/>
<feature type="region of interest" description="Disordered" evidence="1">
    <location>
        <begin position="25"/>
        <end position="46"/>
    </location>
</feature>
<name>A0A0N0RSV7_ESCWE</name>
<proteinExistence type="predicted"/>
<comment type="caution">
    <text evidence="3">The sequence shown here is derived from an EMBL/GenBank/DDBJ whole genome shotgun (WGS) entry which is preliminary data.</text>
</comment>
<feature type="chain" id="PRO_5005857704" evidence="2">
    <location>
        <begin position="22"/>
        <end position="382"/>
    </location>
</feature>
<evidence type="ECO:0000313" key="3">
    <source>
        <dbReference type="EMBL" id="KOS16979.1"/>
    </source>
</evidence>
<accession>A0A0N0RSV7</accession>
<dbReference type="Pfam" id="PF26146">
    <property type="entry name" value="PI-PLC_X"/>
    <property type="match status" value="1"/>
</dbReference>
<feature type="signal peptide" evidence="2">
    <location>
        <begin position="1"/>
        <end position="21"/>
    </location>
</feature>
<dbReference type="GO" id="GO:0006629">
    <property type="term" value="P:lipid metabolic process"/>
    <property type="evidence" value="ECO:0007669"/>
    <property type="project" value="InterPro"/>
</dbReference>
<dbReference type="InterPro" id="IPR051057">
    <property type="entry name" value="PI-PLC_domain"/>
</dbReference>
<protein>
    <submittedName>
        <fullName evidence="3">PI-PLC X domain-containing protein</fullName>
    </submittedName>
</protein>
<dbReference type="InterPro" id="IPR017946">
    <property type="entry name" value="PLC-like_Pdiesterase_TIM-brl"/>
</dbReference>
<dbReference type="GO" id="GO:0008081">
    <property type="term" value="F:phosphoric diester hydrolase activity"/>
    <property type="evidence" value="ECO:0007669"/>
    <property type="project" value="InterPro"/>
</dbReference>
<organism evidence="3 4">
    <name type="scientific">Escovopsis weberi</name>
    <dbReference type="NCBI Taxonomy" id="150374"/>
    <lineage>
        <taxon>Eukaryota</taxon>
        <taxon>Fungi</taxon>
        <taxon>Dikarya</taxon>
        <taxon>Ascomycota</taxon>
        <taxon>Pezizomycotina</taxon>
        <taxon>Sordariomycetes</taxon>
        <taxon>Hypocreomycetidae</taxon>
        <taxon>Hypocreales</taxon>
        <taxon>Hypocreaceae</taxon>
        <taxon>Escovopsis</taxon>
    </lineage>
</organism>
<gene>
    <name evidence="3" type="ORF">ESCO_006013</name>
</gene>
<keyword evidence="2" id="KW-0732">Signal</keyword>
<dbReference type="STRING" id="150374.A0A0N0RSV7"/>
<reference evidence="3 4" key="1">
    <citation type="submission" date="2015-07" db="EMBL/GenBank/DDBJ databases">
        <title>The genome of the fungus Escovopsis weberi, a specialized disease agent of ant agriculture.</title>
        <authorList>
            <person name="de Man T.J."/>
            <person name="Stajich J.E."/>
            <person name="Kubicek C.P."/>
            <person name="Chenthamara K."/>
            <person name="Atanasova L."/>
            <person name="Druzhinina I.S."/>
            <person name="Birnbaum S."/>
            <person name="Barribeau S.M."/>
            <person name="Teiling C."/>
            <person name="Suen G."/>
            <person name="Currie C."/>
            <person name="Gerardo N.M."/>
        </authorList>
    </citation>
    <scope>NUCLEOTIDE SEQUENCE [LARGE SCALE GENOMIC DNA]</scope>
</reference>
<sequence>MAILWHALVAGLAALAGRAMASPTSSAPAPFASPSSSTSPSTSPLKACNNSPTLCERAYNWVTFMGAHDSAFLRDASTGHSLAGNQYQNATASLDGGIRLLQAQVHKQEGQLRLCHTLCNLLDAGSLQDWLAAIHAWMEQNPREVVTLLLVNSDSASAADFDAVFRSSGISKLGYMPPALGAGDWTTLGDMVDRGTRLVSFVTNIEPLSTAPYLVPEFDRVFETPFTVTDIAGFNCTVDRPARLAGGGGTAAVHKGMLGLVNHFKDITISESIAVPDTDTLGVVNSDDAAETGALGTHLAQCAREWGGRRPSFALVDFWDVGRTVQVADAMNGISDASGRKAPAGGSAADGSKVSMGAGINGDVGRNVKGAMVVFLAMVLML</sequence>
<dbReference type="EMBL" id="LGSR01000028">
    <property type="protein sequence ID" value="KOS16979.1"/>
    <property type="molecule type" value="Genomic_DNA"/>
</dbReference>